<dbReference type="PATRIC" id="fig|86176.4.peg.949"/>
<dbReference type="AlphaFoldDB" id="A0A0P9TYF1"/>
<comment type="caution">
    <text evidence="2">The sequence shown here is derived from an EMBL/GenBank/DDBJ whole genome shotgun (WGS) entry which is preliminary data.</text>
</comment>
<accession>A0A0P9TYF1</accession>
<protein>
    <submittedName>
        <fullName evidence="2">Uncharacterized protein</fullName>
    </submittedName>
</protein>
<proteinExistence type="predicted"/>
<dbReference type="RefSeq" id="WP_019740977.1">
    <property type="nucleotide sequence ID" value="NZ_JYHE01000070.1"/>
</dbReference>
<sequence length="125" mass="13812">MRNTLIKILCAVAFWPMLSLANDTANSQSSVIDPLALYARTVYPEDAQTVGDAARYLLEPSGYTLVTSYPAPSDAITIVNSRIPPIAKIHRTMPIIDALQLLIGNDNWIVIDRNHKLVSFSEKKS</sequence>
<dbReference type="EMBL" id="LJQT01000456">
    <property type="protein sequence ID" value="KPX80405.1"/>
    <property type="molecule type" value="Genomic_DNA"/>
</dbReference>
<keyword evidence="3" id="KW-1185">Reference proteome</keyword>
<dbReference type="Proteomes" id="UP000050455">
    <property type="component" value="Unassembled WGS sequence"/>
</dbReference>
<evidence type="ECO:0000313" key="3">
    <source>
        <dbReference type="Proteomes" id="UP000050455"/>
    </source>
</evidence>
<organism evidence="2 3">
    <name type="scientific">Pseudomonas meliae</name>
    <dbReference type="NCBI Taxonomy" id="86176"/>
    <lineage>
        <taxon>Bacteria</taxon>
        <taxon>Pseudomonadati</taxon>
        <taxon>Pseudomonadota</taxon>
        <taxon>Gammaproteobacteria</taxon>
        <taxon>Pseudomonadales</taxon>
        <taxon>Pseudomonadaceae</taxon>
        <taxon>Pseudomonas</taxon>
    </lineage>
</organism>
<evidence type="ECO:0000313" key="2">
    <source>
        <dbReference type="EMBL" id="KPX80405.1"/>
    </source>
</evidence>
<reference evidence="2 3" key="1">
    <citation type="submission" date="2015-09" db="EMBL/GenBank/DDBJ databases">
        <title>Genome announcement of multiple Pseudomonas syringae strains.</title>
        <authorList>
            <person name="Thakur S."/>
            <person name="Wang P.W."/>
            <person name="Gong Y."/>
            <person name="Weir B.S."/>
            <person name="Guttman D.S."/>
        </authorList>
    </citation>
    <scope>NUCLEOTIDE SEQUENCE [LARGE SCALE GENOMIC DNA]</scope>
    <source>
        <strain evidence="2 3">ICMP6289</strain>
    </source>
</reference>
<evidence type="ECO:0000256" key="1">
    <source>
        <dbReference type="SAM" id="SignalP"/>
    </source>
</evidence>
<feature type="chain" id="PRO_5006169379" evidence="1">
    <location>
        <begin position="22"/>
        <end position="125"/>
    </location>
</feature>
<name>A0A0P9TYF1_9PSED</name>
<gene>
    <name evidence="2" type="ORF">ALO64_00868</name>
</gene>
<keyword evidence="1" id="KW-0732">Signal</keyword>
<feature type="signal peptide" evidence="1">
    <location>
        <begin position="1"/>
        <end position="21"/>
    </location>
</feature>